<feature type="transmembrane region" description="Helical" evidence="1">
    <location>
        <begin position="78"/>
        <end position="96"/>
    </location>
</feature>
<accession>A0A7X9P1Q1</accession>
<gene>
    <name evidence="2" type="ORF">HHU12_06880</name>
</gene>
<evidence type="ECO:0000256" key="1">
    <source>
        <dbReference type="SAM" id="Phobius"/>
    </source>
</evidence>
<reference evidence="2 3" key="1">
    <citation type="submission" date="2020-04" db="EMBL/GenBank/DDBJ databases">
        <title>Flammeovirga sp. SR4, a novel species isolated from seawater.</title>
        <authorList>
            <person name="Wang X."/>
        </authorList>
    </citation>
    <scope>NUCLEOTIDE SEQUENCE [LARGE SCALE GENOMIC DNA]</scope>
    <source>
        <strain evidence="2 3">ATCC 23126</strain>
    </source>
</reference>
<dbReference type="RefSeq" id="WP_169656016.1">
    <property type="nucleotide sequence ID" value="NZ_JABANE010000013.1"/>
</dbReference>
<name>A0A7X9P1Q1_9BACT</name>
<feature type="transmembrane region" description="Helical" evidence="1">
    <location>
        <begin position="53"/>
        <end position="71"/>
    </location>
</feature>
<dbReference type="EMBL" id="JABANE010000013">
    <property type="protein sequence ID" value="NME67685.1"/>
    <property type="molecule type" value="Genomic_DNA"/>
</dbReference>
<keyword evidence="1" id="KW-1133">Transmembrane helix</keyword>
<feature type="transmembrane region" description="Helical" evidence="1">
    <location>
        <begin position="12"/>
        <end position="33"/>
    </location>
</feature>
<dbReference type="AlphaFoldDB" id="A0A7X9P1Q1"/>
<proteinExistence type="predicted"/>
<sequence>MQKDFKIHKVLSYWALRIVPAVILLQSLLYKFGDDAESVYIFTATGLGDDVRLLIAVFEFIAAFFLVYPPLSKEGARISLVITSFLLIVHLFVVGVDLPVEGGYTKGLQLFGMTLVAFLTSLLVLEQEIEEKRTYRYFT</sequence>
<protein>
    <submittedName>
        <fullName evidence="2">DoxX family protein</fullName>
    </submittedName>
</protein>
<keyword evidence="3" id="KW-1185">Reference proteome</keyword>
<dbReference type="Proteomes" id="UP000576082">
    <property type="component" value="Unassembled WGS sequence"/>
</dbReference>
<feature type="transmembrane region" description="Helical" evidence="1">
    <location>
        <begin position="108"/>
        <end position="125"/>
    </location>
</feature>
<comment type="caution">
    <text evidence="2">The sequence shown here is derived from an EMBL/GenBank/DDBJ whole genome shotgun (WGS) entry which is preliminary data.</text>
</comment>
<keyword evidence="1" id="KW-0812">Transmembrane</keyword>
<keyword evidence="1" id="KW-0472">Membrane</keyword>
<organism evidence="2 3">
    <name type="scientific">Flammeovirga aprica JL-4</name>
    <dbReference type="NCBI Taxonomy" id="694437"/>
    <lineage>
        <taxon>Bacteria</taxon>
        <taxon>Pseudomonadati</taxon>
        <taxon>Bacteroidota</taxon>
        <taxon>Cytophagia</taxon>
        <taxon>Cytophagales</taxon>
        <taxon>Flammeovirgaceae</taxon>
        <taxon>Flammeovirga</taxon>
    </lineage>
</organism>
<evidence type="ECO:0000313" key="3">
    <source>
        <dbReference type="Proteomes" id="UP000576082"/>
    </source>
</evidence>
<evidence type="ECO:0000313" key="2">
    <source>
        <dbReference type="EMBL" id="NME67685.1"/>
    </source>
</evidence>